<comment type="similarity">
    <text evidence="1">Belongs to the dynein heavy chain family.</text>
</comment>
<evidence type="ECO:0000256" key="1">
    <source>
        <dbReference type="ARBA" id="ARBA00008887"/>
    </source>
</evidence>
<dbReference type="GO" id="GO:0045505">
    <property type="term" value="F:dynein intermediate chain binding"/>
    <property type="evidence" value="ECO:0007669"/>
    <property type="project" value="InterPro"/>
</dbReference>
<protein>
    <recommendedName>
        <fullName evidence="3">Dynein heavy chain tail domain-containing protein</fullName>
    </recommendedName>
</protein>
<dbReference type="InterPro" id="IPR026983">
    <property type="entry name" value="DHC"/>
</dbReference>
<evidence type="ECO:0000259" key="3">
    <source>
        <dbReference type="Pfam" id="PF08385"/>
    </source>
</evidence>
<dbReference type="AlphaFoldDB" id="W2Z0F2"/>
<proteinExistence type="inferred from homology"/>
<evidence type="ECO:0000313" key="4">
    <source>
        <dbReference type="EMBL" id="ETP40862.1"/>
    </source>
</evidence>
<dbReference type="PANTHER" id="PTHR46532:SF4">
    <property type="entry name" value="AAA+ ATPASE DOMAIN-CONTAINING PROTEIN"/>
    <property type="match status" value="1"/>
</dbReference>
<dbReference type="InterPro" id="IPR013594">
    <property type="entry name" value="Dynein_heavy_tail"/>
</dbReference>
<feature type="compositionally biased region" description="Basic and acidic residues" evidence="2">
    <location>
        <begin position="105"/>
        <end position="114"/>
    </location>
</feature>
<dbReference type="GO" id="GO:0051959">
    <property type="term" value="F:dynein light intermediate chain binding"/>
    <property type="evidence" value="ECO:0007669"/>
    <property type="project" value="InterPro"/>
</dbReference>
<comment type="caution">
    <text evidence="4">The sequence shown here is derived from an EMBL/GenBank/DDBJ whole genome shotgun (WGS) entry which is preliminary data.</text>
</comment>
<dbReference type="PANTHER" id="PTHR46532">
    <property type="entry name" value="MALE FERTILITY FACTOR KL5"/>
    <property type="match status" value="1"/>
</dbReference>
<evidence type="ECO:0000256" key="2">
    <source>
        <dbReference type="SAM" id="MobiDB-lite"/>
    </source>
</evidence>
<evidence type="ECO:0000313" key="5">
    <source>
        <dbReference type="Proteomes" id="UP000018948"/>
    </source>
</evidence>
<feature type="non-terminal residue" evidence="4">
    <location>
        <position position="878"/>
    </location>
</feature>
<feature type="region of interest" description="Disordered" evidence="2">
    <location>
        <begin position="105"/>
        <end position="126"/>
    </location>
</feature>
<dbReference type="Pfam" id="PF08385">
    <property type="entry name" value="DHC_N1"/>
    <property type="match status" value="1"/>
</dbReference>
<gene>
    <name evidence="4" type="ORF">F442_11866</name>
</gene>
<reference evidence="4 5" key="1">
    <citation type="submission" date="2013-11" db="EMBL/GenBank/DDBJ databases">
        <title>The Genome Sequence of Phytophthora parasitica P10297.</title>
        <authorList>
            <consortium name="The Broad Institute Genomics Platform"/>
            <person name="Russ C."/>
            <person name="Tyler B."/>
            <person name="Panabieres F."/>
            <person name="Shan W."/>
            <person name="Tripathy S."/>
            <person name="Grunwald N."/>
            <person name="Machado M."/>
            <person name="Johnson C.S."/>
            <person name="Walker B."/>
            <person name="Young S.K."/>
            <person name="Zeng Q."/>
            <person name="Gargeya S."/>
            <person name="Fitzgerald M."/>
            <person name="Haas B."/>
            <person name="Abouelleil A."/>
            <person name="Allen A.W."/>
            <person name="Alvarado L."/>
            <person name="Arachchi H.M."/>
            <person name="Berlin A.M."/>
            <person name="Chapman S.B."/>
            <person name="Gainer-Dewar J."/>
            <person name="Goldberg J."/>
            <person name="Griggs A."/>
            <person name="Gujja S."/>
            <person name="Hansen M."/>
            <person name="Howarth C."/>
            <person name="Imamovic A."/>
            <person name="Ireland A."/>
            <person name="Larimer J."/>
            <person name="McCowan C."/>
            <person name="Murphy C."/>
            <person name="Pearson M."/>
            <person name="Poon T.W."/>
            <person name="Priest M."/>
            <person name="Roberts A."/>
            <person name="Saif S."/>
            <person name="Shea T."/>
            <person name="Sisk P."/>
            <person name="Sykes S."/>
            <person name="Wortman J."/>
            <person name="Nusbaum C."/>
            <person name="Birren B."/>
        </authorList>
    </citation>
    <scope>NUCLEOTIDE SEQUENCE [LARGE SCALE GENOMIC DNA]</scope>
    <source>
        <strain evidence="4 5">P10297</strain>
    </source>
</reference>
<dbReference type="GO" id="GO:0005858">
    <property type="term" value="C:axonemal dynein complex"/>
    <property type="evidence" value="ECO:0007669"/>
    <property type="project" value="TreeGrafter"/>
</dbReference>
<dbReference type="GO" id="GO:0007018">
    <property type="term" value="P:microtubule-based movement"/>
    <property type="evidence" value="ECO:0007669"/>
    <property type="project" value="InterPro"/>
</dbReference>
<accession>W2Z0F2</accession>
<dbReference type="Proteomes" id="UP000018948">
    <property type="component" value="Unassembled WGS sequence"/>
</dbReference>
<feature type="domain" description="Dynein heavy chain tail" evidence="3">
    <location>
        <begin position="235"/>
        <end position="803"/>
    </location>
</feature>
<dbReference type="EMBL" id="ANIY01002467">
    <property type="protein sequence ID" value="ETP40862.1"/>
    <property type="molecule type" value="Genomic_DNA"/>
</dbReference>
<organism evidence="4 5">
    <name type="scientific">Phytophthora nicotianae P10297</name>
    <dbReference type="NCBI Taxonomy" id="1317064"/>
    <lineage>
        <taxon>Eukaryota</taxon>
        <taxon>Sar</taxon>
        <taxon>Stramenopiles</taxon>
        <taxon>Oomycota</taxon>
        <taxon>Peronosporomycetes</taxon>
        <taxon>Peronosporales</taxon>
        <taxon>Peronosporaceae</taxon>
        <taxon>Phytophthora</taxon>
    </lineage>
</organism>
<name>W2Z0F2_PHYNI</name>
<sequence length="878" mass="101221">MAFQARHRWMIQRLQLGLGFHDESQVEELLRGNGIMDQLSRFFRADGPTKIFFYYQIKGSTESDGAANPSTVELQRKELFVTDGLDETLQGRAVFFAKVVPEASEERQVNKDESPETLDENLSYDSTPRLPLDPAVANDHLLTYGVLDSSVLLSIETHLAQLFVPMLTARDESEWGQAESDTRNEFMLGLKGFVTDVQENLKAMNTGLDLRKPDKRYDTSDSRSLSKLSSDDGAVQHFVELVKDWCKQTEAYLEDNDQGRWESHEAGPATELEYWKRRLQRLMRITEQLKTKECKMVTGVLNVVSKLQDGVTDKLGIAQLLRQWKQIDTNITEASNEAKDNVKYLATLERFIEPLYTGTPTSVIDALPALMNSVKMIHTIARYYNTTERMTKLFMKITNQMITLCKNSLVGREPPEAIWEKDPEALLVGLEACLKLNEAYQEQYRLTKDKLLTMPKGKQFDFSETQIFGKFDLFCRRLVKLIDMFSTIHQFRALAQHSLEGMDALLASFNTIIREFRAHKHDLLDFHNNKFDRDYVEFNIQIADLEASLQQFINVSFDSITSIEQSLQLLKQFQQVLQRETLRSDLDSKFTVIFHNYGLDLSHVQELYERHRHDPPVARNLPPVAGNILWSRHLLRRIEEPMRKFESNPTVLSTKDSKKIIKTYNKVARTLVAFEYLWYEAWCRSVENARAGLHATLIIRHPETGRLFVNFDKEILQLIREARCLDRMGIEVPENARMVMLQEDKFKAYYNDLSYALHEYDRVTAKIIPVTAVLLRPHLEDLQQKLRPGLVTLTWTSMNIDAYTAVAHAALQRLEELISSVLDAIENRIEKNLVIVSKASLVHLPTDQSFALDDFVRMQEKHVANVTKQLAAKNVEIE</sequence>